<gene>
    <name evidence="2" type="ORF">LSINAPIS_LOCUS14321</name>
</gene>
<feature type="region of interest" description="Disordered" evidence="1">
    <location>
        <begin position="327"/>
        <end position="355"/>
    </location>
</feature>
<name>A0A5E4R5G9_9NEOP</name>
<feature type="compositionally biased region" description="Polar residues" evidence="1">
    <location>
        <begin position="331"/>
        <end position="355"/>
    </location>
</feature>
<dbReference type="AlphaFoldDB" id="A0A5E4R5G9"/>
<evidence type="ECO:0000313" key="3">
    <source>
        <dbReference type="Proteomes" id="UP000324832"/>
    </source>
</evidence>
<protein>
    <submittedName>
        <fullName evidence="2">Uncharacterized protein</fullName>
    </submittedName>
</protein>
<dbReference type="EMBL" id="FZQP02006871">
    <property type="protein sequence ID" value="VVD04610.1"/>
    <property type="molecule type" value="Genomic_DNA"/>
</dbReference>
<sequence>MLCLTPSPEKPVLDSPQTERVRHASELFDTFQDVFKIDVYKRQRISDQLKKEKDIFPECIQAPIKYFNKRKSSVKDKENLSYIPGEGVGNMEKHKAEKSINYVQKWLCKNEKNFQKNKSPRKPFSDLNINEHVMCTSTPKSVVARKRSFFDSAFCDDFDTDVVSKKSKKDKKTPTNSDSLLSKQLSLAESKKKKCVTDDEIIVIKDSPKEIIDKDRLALLAVIEAEKHENNTKDGNKNISGHIKRNVNLKNKCCVEPISTNFKVPFYKKSLIVDTCCLCRKSTVQNVNVTKAFNDVHVTINNNSFLTTIKVSEYKAPTSKQIGAKKDVSVQMDTHTSKSNNIPLGENEATTKNSPSQDLFKDDINIFSTHNERKGILEIDEVKISKQNIVISDSDTDSYKNDGNHVIEVTADIHRSCELEDDYYTLKPLQPQEYKSRLRPPVRGKTPASSDSSDKENYDPNKKRPKFNKKKNKRKKL</sequence>
<dbReference type="Proteomes" id="UP000324832">
    <property type="component" value="Unassembled WGS sequence"/>
</dbReference>
<reference evidence="2 3" key="1">
    <citation type="submission" date="2017-07" db="EMBL/GenBank/DDBJ databases">
        <authorList>
            <person name="Talla V."/>
            <person name="Backstrom N."/>
        </authorList>
    </citation>
    <scope>NUCLEOTIDE SEQUENCE [LARGE SCALE GENOMIC DNA]</scope>
</reference>
<feature type="compositionally biased region" description="Basic residues" evidence="1">
    <location>
        <begin position="463"/>
        <end position="477"/>
    </location>
</feature>
<proteinExistence type="predicted"/>
<feature type="region of interest" description="Disordered" evidence="1">
    <location>
        <begin position="430"/>
        <end position="477"/>
    </location>
</feature>
<accession>A0A5E4R5G9</accession>
<evidence type="ECO:0000256" key="1">
    <source>
        <dbReference type="SAM" id="MobiDB-lite"/>
    </source>
</evidence>
<feature type="compositionally biased region" description="Basic and acidic residues" evidence="1">
    <location>
        <begin position="452"/>
        <end position="462"/>
    </location>
</feature>
<evidence type="ECO:0000313" key="2">
    <source>
        <dbReference type="EMBL" id="VVD04610.1"/>
    </source>
</evidence>
<organism evidence="2 3">
    <name type="scientific">Leptidea sinapis</name>
    <dbReference type="NCBI Taxonomy" id="189913"/>
    <lineage>
        <taxon>Eukaryota</taxon>
        <taxon>Metazoa</taxon>
        <taxon>Ecdysozoa</taxon>
        <taxon>Arthropoda</taxon>
        <taxon>Hexapoda</taxon>
        <taxon>Insecta</taxon>
        <taxon>Pterygota</taxon>
        <taxon>Neoptera</taxon>
        <taxon>Endopterygota</taxon>
        <taxon>Lepidoptera</taxon>
        <taxon>Glossata</taxon>
        <taxon>Ditrysia</taxon>
        <taxon>Papilionoidea</taxon>
        <taxon>Pieridae</taxon>
        <taxon>Dismorphiinae</taxon>
        <taxon>Leptidea</taxon>
    </lineage>
</organism>
<keyword evidence="3" id="KW-1185">Reference proteome</keyword>